<keyword evidence="2" id="KW-1185">Reference proteome</keyword>
<proteinExistence type="predicted"/>
<dbReference type="EMBL" id="KU963258">
    <property type="protein sequence ID" value="AMS03476.1"/>
    <property type="molecule type" value="Genomic_DNA"/>
</dbReference>
<name>A0A142KBJ3_9CAUD</name>
<gene>
    <name evidence="1" type="primary">83</name>
    <name evidence="1" type="ORF">SEA_KATYUSHA_83</name>
</gene>
<sequence length="57" mass="6510">MRDTQENVQVQIMLARKKCTGNSSDHANGKHVAASRLLYRAVLTGCRPNYEGRHRRD</sequence>
<dbReference type="Proteomes" id="UP000223856">
    <property type="component" value="Segment"/>
</dbReference>
<protein>
    <submittedName>
        <fullName evidence="1">Uncharacterized protein</fullName>
    </submittedName>
</protein>
<dbReference type="GeneID" id="40079237"/>
<dbReference type="KEGG" id="vg:40079237"/>
<organism evidence="1 2">
    <name type="scientific">Gordonia phage Katyusha</name>
    <dbReference type="NCBI Taxonomy" id="1821555"/>
    <lineage>
        <taxon>Viruses</taxon>
        <taxon>Duplodnaviria</taxon>
        <taxon>Heunggongvirae</taxon>
        <taxon>Uroviricota</taxon>
        <taxon>Caudoviricetes</taxon>
        <taxon>Demosthenesvirus</taxon>
        <taxon>Demosthenesvirus katyusha</taxon>
    </lineage>
</organism>
<evidence type="ECO:0000313" key="2">
    <source>
        <dbReference type="Proteomes" id="UP000223856"/>
    </source>
</evidence>
<accession>A0A142KBJ3</accession>
<reference evidence="1 2" key="1">
    <citation type="submission" date="2016-03" db="EMBL/GenBank/DDBJ databases">
        <authorList>
            <person name="Green D.E."/>
            <person name="Kennedy B.V."/>
            <person name="Kocak B.Z."/>
            <person name="Moretti M.L."/>
            <person name="Onelangsy F.L."/>
            <person name="Mezghani N.A."/>
            <person name="Thompson P.K."/>
            <person name="Ulbrich M.C."/>
            <person name="Furbee E.C."/>
            <person name="Grubb S.R."/>
            <person name="Warner M.H."/>
            <person name="Montgomery M.T."/>
            <person name="Garlena R.A."/>
            <person name="Russell D.A."/>
            <person name="Pope W.H."/>
            <person name="Jacobs-Sera D."/>
            <person name="Hendrix R.W."/>
            <person name="Hatfull G.F."/>
        </authorList>
    </citation>
    <scope>NUCLEOTIDE SEQUENCE [LARGE SCALE GENOMIC DNA]</scope>
</reference>
<evidence type="ECO:0000313" key="1">
    <source>
        <dbReference type="EMBL" id="AMS03476.1"/>
    </source>
</evidence>
<dbReference type="RefSeq" id="YP_009603358.1">
    <property type="nucleotide sequence ID" value="NC_041950.1"/>
</dbReference>